<dbReference type="RefSeq" id="WP_072623579.1">
    <property type="nucleotide sequence ID" value="NZ_CP194734.1"/>
</dbReference>
<evidence type="ECO:0000313" key="3">
    <source>
        <dbReference type="Proteomes" id="UP000182938"/>
    </source>
</evidence>
<reference evidence="2 3" key="1">
    <citation type="submission" date="2015-11" db="EMBL/GenBank/DDBJ databases">
        <authorList>
            <person name="Zhang Y."/>
            <person name="Guo Z."/>
        </authorList>
    </citation>
    <scope>NUCLEOTIDE SEQUENCE [LARGE SCALE GENOMIC DNA]</scope>
    <source>
        <strain evidence="2 3">YFY001</strain>
    </source>
</reference>
<dbReference type="KEGG" id="jte:ASJ30_01735"/>
<name>A0A1L3ME05_9MICO</name>
<protein>
    <submittedName>
        <fullName evidence="2">Uncharacterized protein</fullName>
    </submittedName>
</protein>
<proteinExistence type="predicted"/>
<organism evidence="2 3">
    <name type="scientific">Janibacter indicus</name>
    <dbReference type="NCBI Taxonomy" id="857417"/>
    <lineage>
        <taxon>Bacteria</taxon>
        <taxon>Bacillati</taxon>
        <taxon>Actinomycetota</taxon>
        <taxon>Actinomycetes</taxon>
        <taxon>Micrococcales</taxon>
        <taxon>Intrasporangiaceae</taxon>
        <taxon>Janibacter</taxon>
    </lineage>
</organism>
<keyword evidence="1" id="KW-0472">Membrane</keyword>
<keyword evidence="1" id="KW-0812">Transmembrane</keyword>
<feature type="transmembrane region" description="Helical" evidence="1">
    <location>
        <begin position="174"/>
        <end position="194"/>
    </location>
</feature>
<dbReference type="AlphaFoldDB" id="A0A1L3ME05"/>
<accession>A0A1L3ME05</accession>
<keyword evidence="3" id="KW-1185">Reference proteome</keyword>
<sequence>MAIALVLPFVLVAVLAALVGWLLTRSRAPLTAPEHAAVVHAHRRSTRWFAWAVAVALVVTVALFALAGVSLGRVAALAPAVGGVTLLLVMCIGELRSPRQTTLTRTAVARPRRVRDLIGAGPLALATISVVALTTTLVVGTAMGSTDDLGRAGRALTTLCGDVTTVRGPWPGSYYAIPIAAALLVGLVAAAVTCRTIAARPAPRVEEADVDDAVRRWSTRSVLLTLALVCWATLVPLLLLMTVAHSGGSCTTPSTRALQLSFGAGALVSAVAAIGTFAALCTGPRLRPGQAPPPGSADHSPVGVPL</sequence>
<gene>
    <name evidence="2" type="ORF">ASJ30_01735</name>
</gene>
<keyword evidence="1" id="KW-1133">Transmembrane helix</keyword>
<feature type="transmembrane region" description="Helical" evidence="1">
    <location>
        <begin position="117"/>
        <end position="139"/>
    </location>
</feature>
<feature type="transmembrane region" description="Helical" evidence="1">
    <location>
        <begin position="222"/>
        <end position="245"/>
    </location>
</feature>
<evidence type="ECO:0000313" key="2">
    <source>
        <dbReference type="EMBL" id="APH00406.1"/>
    </source>
</evidence>
<dbReference type="Proteomes" id="UP000182938">
    <property type="component" value="Chromosome"/>
</dbReference>
<evidence type="ECO:0000256" key="1">
    <source>
        <dbReference type="SAM" id="Phobius"/>
    </source>
</evidence>
<feature type="transmembrane region" description="Helical" evidence="1">
    <location>
        <begin position="6"/>
        <end position="24"/>
    </location>
</feature>
<dbReference type="EMBL" id="CP013290">
    <property type="protein sequence ID" value="APH00406.1"/>
    <property type="molecule type" value="Genomic_DNA"/>
</dbReference>
<feature type="transmembrane region" description="Helical" evidence="1">
    <location>
        <begin position="75"/>
        <end position="96"/>
    </location>
</feature>
<feature type="transmembrane region" description="Helical" evidence="1">
    <location>
        <begin position="257"/>
        <end position="280"/>
    </location>
</feature>
<feature type="transmembrane region" description="Helical" evidence="1">
    <location>
        <begin position="48"/>
        <end position="69"/>
    </location>
</feature>